<dbReference type="Proteomes" id="UP000223913">
    <property type="component" value="Unassembled WGS sequence"/>
</dbReference>
<feature type="transmembrane region" description="Helical" evidence="1">
    <location>
        <begin position="9"/>
        <end position="30"/>
    </location>
</feature>
<proteinExistence type="predicted"/>
<sequence>MKNQIKDNIALGFAGAWSRITTFAIAFLIVSCFSACYEQVDGCLDTNALNFSLDADRECDGCCTYPALSIRLVHQWIDADTSFTFRYTSGAFKDGGGNPFVIDRITYYLQNFSLVTDAGTRVSTTDTVLVGYLNDIGFYEDRYIPDDYLLINATVSSAFEVGTLAQNGNFTQLQFELGVDDFMDRILPGSLTNNHPLSLLDTTMYDLNNGRYVSNRLDLARDTTQNAEDLLLQYGAERSTVPVSVAIPGGFPLPAGFNMVVTLQVNYAEWFQNVNNIATATPETIIPQIVAGLPNSFTLVDITVNQQ</sequence>
<organism evidence="3 4">
    <name type="scientific">Flavilitoribacter nigricans (strain ATCC 23147 / DSM 23189 / NBRC 102662 / NCIMB 1420 / SS-2)</name>
    <name type="common">Lewinella nigricans</name>
    <dbReference type="NCBI Taxonomy" id="1122177"/>
    <lineage>
        <taxon>Bacteria</taxon>
        <taxon>Pseudomonadati</taxon>
        <taxon>Bacteroidota</taxon>
        <taxon>Saprospiria</taxon>
        <taxon>Saprospirales</taxon>
        <taxon>Lewinellaceae</taxon>
        <taxon>Flavilitoribacter</taxon>
    </lineage>
</organism>
<dbReference type="Pfam" id="PF20243">
    <property type="entry name" value="MbnP"/>
    <property type="match status" value="1"/>
</dbReference>
<dbReference type="EMBL" id="PDUD01000020">
    <property type="protein sequence ID" value="PHN05770.1"/>
    <property type="molecule type" value="Genomic_DNA"/>
</dbReference>
<keyword evidence="4" id="KW-1185">Reference proteome</keyword>
<protein>
    <recommendedName>
        <fullName evidence="2">Copper-binding protein MbnP-like domain-containing protein</fullName>
    </recommendedName>
</protein>
<dbReference type="OrthoDB" id="1494380at2"/>
<evidence type="ECO:0000259" key="2">
    <source>
        <dbReference type="Pfam" id="PF20243"/>
    </source>
</evidence>
<feature type="domain" description="Copper-binding protein MbnP-like" evidence="2">
    <location>
        <begin position="68"/>
        <end position="275"/>
    </location>
</feature>
<dbReference type="AlphaFoldDB" id="A0A2D0NBM7"/>
<evidence type="ECO:0000256" key="1">
    <source>
        <dbReference type="SAM" id="Phobius"/>
    </source>
</evidence>
<dbReference type="RefSeq" id="WP_099150860.1">
    <property type="nucleotide sequence ID" value="NZ_PDUD01000020.1"/>
</dbReference>
<dbReference type="PROSITE" id="PS51257">
    <property type="entry name" value="PROKAR_LIPOPROTEIN"/>
    <property type="match status" value="1"/>
</dbReference>
<evidence type="ECO:0000313" key="3">
    <source>
        <dbReference type="EMBL" id="PHN05770.1"/>
    </source>
</evidence>
<keyword evidence="1" id="KW-1133">Transmembrane helix</keyword>
<keyword evidence="1" id="KW-0472">Membrane</keyword>
<accession>A0A2D0NBM7</accession>
<dbReference type="InterPro" id="IPR046863">
    <property type="entry name" value="MbnP-like_dom"/>
</dbReference>
<gene>
    <name evidence="3" type="ORF">CRP01_14950</name>
</gene>
<keyword evidence="1" id="KW-0812">Transmembrane</keyword>
<comment type="caution">
    <text evidence="3">The sequence shown here is derived from an EMBL/GenBank/DDBJ whole genome shotgun (WGS) entry which is preliminary data.</text>
</comment>
<name>A0A2D0NBM7_FLAN2</name>
<evidence type="ECO:0000313" key="4">
    <source>
        <dbReference type="Proteomes" id="UP000223913"/>
    </source>
</evidence>
<reference evidence="3 4" key="1">
    <citation type="submission" date="2017-10" db="EMBL/GenBank/DDBJ databases">
        <title>The draft genome sequence of Lewinella nigricans NBRC 102662.</title>
        <authorList>
            <person name="Wang K."/>
        </authorList>
    </citation>
    <scope>NUCLEOTIDE SEQUENCE [LARGE SCALE GENOMIC DNA]</scope>
    <source>
        <strain evidence="3 4">NBRC 102662</strain>
    </source>
</reference>